<dbReference type="Proteomes" id="UP000020492">
    <property type="component" value="Unassembled WGS sequence"/>
</dbReference>
<organism evidence="6 7">
    <name type="scientific">Deinococcus phoenicis</name>
    <dbReference type="NCBI Taxonomy" id="1476583"/>
    <lineage>
        <taxon>Bacteria</taxon>
        <taxon>Thermotogati</taxon>
        <taxon>Deinococcota</taxon>
        <taxon>Deinococci</taxon>
        <taxon>Deinococcales</taxon>
        <taxon>Deinococcaceae</taxon>
        <taxon>Deinococcus</taxon>
    </lineage>
</organism>
<dbReference type="GO" id="GO:0003677">
    <property type="term" value="F:DNA binding"/>
    <property type="evidence" value="ECO:0007669"/>
    <property type="project" value="UniProtKB-KW"/>
</dbReference>
<evidence type="ECO:0000256" key="2">
    <source>
        <dbReference type="ARBA" id="ARBA00022747"/>
    </source>
</evidence>
<dbReference type="InterPro" id="IPR044946">
    <property type="entry name" value="Restrct_endonuc_typeI_TRD_sf"/>
</dbReference>
<dbReference type="AlphaFoldDB" id="A0A016QP82"/>
<proteinExistence type="inferred from homology"/>
<dbReference type="InterPro" id="IPR000055">
    <property type="entry name" value="Restrct_endonuc_typeI_TRD"/>
</dbReference>
<keyword evidence="7" id="KW-1185">Reference proteome</keyword>
<feature type="region of interest" description="Disordered" evidence="4">
    <location>
        <begin position="1"/>
        <end position="46"/>
    </location>
</feature>
<dbReference type="REBASE" id="86503">
    <property type="entry name" value="S.Dph27173ORF55P"/>
</dbReference>
<dbReference type="PANTHER" id="PTHR43140">
    <property type="entry name" value="TYPE-1 RESTRICTION ENZYME ECOKI SPECIFICITY PROTEIN"/>
    <property type="match status" value="1"/>
</dbReference>
<feature type="region of interest" description="Disordered" evidence="4">
    <location>
        <begin position="476"/>
        <end position="518"/>
    </location>
</feature>
<keyword evidence="3" id="KW-0238">DNA-binding</keyword>
<reference evidence="6 7" key="1">
    <citation type="submission" date="2014-03" db="EMBL/GenBank/DDBJ databases">
        <title>Draft genome sequence of Deinococcus phoenicis 1P10ME.</title>
        <authorList>
            <person name="Stepanov V.G."/>
            <person name="Vaishampayan P."/>
            <person name="Venkateswaran K."/>
            <person name="Fox G.E."/>
        </authorList>
    </citation>
    <scope>NUCLEOTIDE SEQUENCE [LARGE SCALE GENOMIC DNA]</scope>
    <source>
        <strain evidence="6 7">1P10ME</strain>
    </source>
</reference>
<gene>
    <name evidence="6" type="ORF">DEIPH_ctg032orf0055</name>
</gene>
<dbReference type="eggNOG" id="COG0732">
    <property type="taxonomic scope" value="Bacteria"/>
</dbReference>
<evidence type="ECO:0000256" key="1">
    <source>
        <dbReference type="ARBA" id="ARBA00010923"/>
    </source>
</evidence>
<feature type="compositionally biased region" description="Pro residues" evidence="4">
    <location>
        <begin position="18"/>
        <end position="33"/>
    </location>
</feature>
<dbReference type="PANTHER" id="PTHR43140:SF1">
    <property type="entry name" value="TYPE I RESTRICTION ENZYME ECOKI SPECIFICITY SUBUNIT"/>
    <property type="match status" value="1"/>
</dbReference>
<evidence type="ECO:0000259" key="5">
    <source>
        <dbReference type="Pfam" id="PF01420"/>
    </source>
</evidence>
<sequence>MLTRERINGSARSNRPSHSPPAPACAPAPPPLPCQEMTAPREEQEGLPEGWAKVELGQLGIWGSGGTPPRTNPAFYAESGIPWLVIGDLNDGLVFGAKNHITESGLKNSAAKLLDPGTLLVAMYGSIGKMGITGMQCATNQAIAFCIPSEGLTHLKFLFYALKNEQQALVAQGQGGAQQNISQTILKAHPVPLPPLPEQKRIADKLDALLSRVEAGRERLERVPKLVKQFRQAVLSAAVSGELTREWRGGGDAAWEETTIGELLTGIEAGLNVKCEERPPLEAERGLVKISAVTWGRFQQEESKTLPPTEEVPETRRVKRGDFLISRANTLELVGACVIVERITKKLYLSDKVLRLNFKNDGNKVWALYCLRSGLGRQQIESLVSGNQLSMRNLSQDALRSIVLPLPPLPEQVEIVRRVEALFAIADRLEQRYQSALVSFQRLTPALLGKAFRGELVPQNPADEPASVLLARVRAQRAAEGTGPKRGRKPGKAAGQDGAEPKRRGRPPKAQAIPTAMNEAEALRLLQERRQQRAEGARLVGLFED</sequence>
<feature type="domain" description="Type I restriction modification DNA specificity" evidence="5">
    <location>
        <begin position="48"/>
        <end position="219"/>
    </location>
</feature>
<dbReference type="Gene3D" id="3.90.220.20">
    <property type="entry name" value="DNA methylase specificity domains"/>
    <property type="match status" value="2"/>
</dbReference>
<dbReference type="SUPFAM" id="SSF116734">
    <property type="entry name" value="DNA methylase specificity domain"/>
    <property type="match status" value="2"/>
</dbReference>
<feature type="domain" description="Type I restriction modification DNA specificity" evidence="5">
    <location>
        <begin position="317"/>
        <end position="432"/>
    </location>
</feature>
<accession>A0A016QP82</accession>
<protein>
    <recommendedName>
        <fullName evidence="5">Type I restriction modification DNA specificity domain-containing protein</fullName>
    </recommendedName>
</protein>
<comment type="similarity">
    <text evidence="1">Belongs to the type-I restriction system S methylase family.</text>
</comment>
<dbReference type="InterPro" id="IPR051212">
    <property type="entry name" value="Type-I_RE_S_subunit"/>
</dbReference>
<name>A0A016QP82_9DEIO</name>
<comment type="caution">
    <text evidence="6">The sequence shown here is derived from an EMBL/GenBank/DDBJ whole genome shotgun (WGS) entry which is preliminary data.</text>
</comment>
<dbReference type="CDD" id="cd17261">
    <property type="entry name" value="RMtype1_S_EcoKI-TRD2-CR2_like"/>
    <property type="match status" value="1"/>
</dbReference>
<dbReference type="PATRIC" id="fig|1476583.3.peg.2109"/>
<keyword evidence="2" id="KW-0680">Restriction system</keyword>
<evidence type="ECO:0000313" key="6">
    <source>
        <dbReference type="EMBL" id="EYB67811.1"/>
    </source>
</evidence>
<dbReference type="EMBL" id="JHAC01000032">
    <property type="protein sequence ID" value="EYB67811.1"/>
    <property type="molecule type" value="Genomic_DNA"/>
</dbReference>
<dbReference type="Pfam" id="PF01420">
    <property type="entry name" value="Methylase_S"/>
    <property type="match status" value="2"/>
</dbReference>
<evidence type="ECO:0000256" key="4">
    <source>
        <dbReference type="SAM" id="MobiDB-lite"/>
    </source>
</evidence>
<evidence type="ECO:0000256" key="3">
    <source>
        <dbReference type="ARBA" id="ARBA00023125"/>
    </source>
</evidence>
<dbReference type="CDD" id="cd17515">
    <property type="entry name" value="RMtype1_S_MjaORF132P_Sau1132ORF3780P-TRD1-CR1_like"/>
    <property type="match status" value="1"/>
</dbReference>
<dbReference type="GO" id="GO:0009307">
    <property type="term" value="P:DNA restriction-modification system"/>
    <property type="evidence" value="ECO:0007669"/>
    <property type="project" value="UniProtKB-KW"/>
</dbReference>
<evidence type="ECO:0000313" key="7">
    <source>
        <dbReference type="Proteomes" id="UP000020492"/>
    </source>
</evidence>
<dbReference type="STRING" id="1476583.DEIPH_ctg032orf0055"/>